<feature type="compositionally biased region" description="Basic and acidic residues" evidence="1">
    <location>
        <begin position="527"/>
        <end position="536"/>
    </location>
</feature>
<evidence type="ECO:0000313" key="3">
    <source>
        <dbReference type="EMBL" id="GEU49312.1"/>
    </source>
</evidence>
<feature type="compositionally biased region" description="Basic residues" evidence="1">
    <location>
        <begin position="484"/>
        <end position="499"/>
    </location>
</feature>
<dbReference type="InterPro" id="IPR013103">
    <property type="entry name" value="RVT_2"/>
</dbReference>
<dbReference type="PANTHER" id="PTHR11439:SF483">
    <property type="entry name" value="PEPTIDE SYNTHASE GLIP-LIKE, PUTATIVE (AFU_ORTHOLOGUE AFUA_3G12920)-RELATED"/>
    <property type="match status" value="1"/>
</dbReference>
<feature type="region of interest" description="Disordered" evidence="1">
    <location>
        <begin position="673"/>
        <end position="708"/>
    </location>
</feature>
<comment type="caution">
    <text evidence="3">The sequence shown here is derived from an EMBL/GenBank/DDBJ whole genome shotgun (WGS) entry which is preliminary data.</text>
</comment>
<name>A0A6L2KKW7_TANCI</name>
<reference evidence="3" key="1">
    <citation type="journal article" date="2019" name="Sci. Rep.">
        <title>Draft genome of Tanacetum cinerariifolium, the natural source of mosquito coil.</title>
        <authorList>
            <person name="Yamashiro T."/>
            <person name="Shiraishi A."/>
            <person name="Satake H."/>
            <person name="Nakayama K."/>
        </authorList>
    </citation>
    <scope>NUCLEOTIDE SEQUENCE</scope>
</reference>
<protein>
    <recommendedName>
        <fullName evidence="2">Reverse transcriptase Ty1/copia-type domain-containing protein</fullName>
    </recommendedName>
</protein>
<dbReference type="PANTHER" id="PTHR11439">
    <property type="entry name" value="GAG-POL-RELATED RETROTRANSPOSON"/>
    <property type="match status" value="1"/>
</dbReference>
<feature type="region of interest" description="Disordered" evidence="1">
    <location>
        <begin position="451"/>
        <end position="637"/>
    </location>
</feature>
<evidence type="ECO:0000256" key="1">
    <source>
        <dbReference type="SAM" id="MobiDB-lite"/>
    </source>
</evidence>
<dbReference type="Pfam" id="PF07727">
    <property type="entry name" value="RVT_2"/>
    <property type="match status" value="1"/>
</dbReference>
<sequence length="708" mass="78234">MFDEYLEPPHVERPVSPALAVQAPVNSASTPSSTTIDQDAHSPSISPSSLALQYPSLHQGVAAESTFISDASSSGDVSSTESTYVSQMLHHLSKWSKDHPLDNVIDNPSRPWIYKVKLDEYGDVLKNKARLVAKGYRQEEGIDFEESFAPVARIKGLQVSQSPEGIFINQSKFALEILKKFKMDSCDPVDTPMVDRLKLDEDPLGIPVDQTRFRSMVGSLMYLTASRPDLVFDVCMCARGTINWGLWYPKDTPMALTAYADADHAGCQDTRRMPLLSVAIMSSTPASGYIHQSITKRAVRIFTHASWYEEYVSGNTKTSSGRRKGVIEGSPISFFWDTIRYDKTAGCYKFQLDKQWFDLTKDTLREALQITPVNNNNAFSSPLSSDALINFVNDLGYPKVVRNLSNVVTNNMFQPQKESGTSYSRKEESYSYCDPEYQVHQAGHLLLTEEAQASSQQPEPKPAPAKSQGKKRKLVTETSNKLSPARRSKRGLVTKRRKPTSSLRSVDESVNEGIPDKEPRFDDEDAEVQKTLEESLKSVYDAPRGPLPPVVIREPESGKYQPLLEVQGKGKDKVTDEQLTDSEVESDEDVLGIDARLPDKGQAGPNPGEQDEGHAGLNPGDAVASQPQSSHVHENLKLTAEEQVILEKPASSTGTLSSLQHLAKDLNFGDLFFNNKPSEADNEKTTAETEAESTVSVPIQKDTSSILP</sequence>
<feature type="region of interest" description="Disordered" evidence="1">
    <location>
        <begin position="23"/>
        <end position="49"/>
    </location>
</feature>
<evidence type="ECO:0000259" key="2">
    <source>
        <dbReference type="Pfam" id="PF07727"/>
    </source>
</evidence>
<gene>
    <name evidence="3" type="ORF">Tci_021290</name>
</gene>
<dbReference type="AlphaFoldDB" id="A0A6L2KKW7"/>
<organism evidence="3">
    <name type="scientific">Tanacetum cinerariifolium</name>
    <name type="common">Dalmatian daisy</name>
    <name type="synonym">Chrysanthemum cinerariifolium</name>
    <dbReference type="NCBI Taxonomy" id="118510"/>
    <lineage>
        <taxon>Eukaryota</taxon>
        <taxon>Viridiplantae</taxon>
        <taxon>Streptophyta</taxon>
        <taxon>Embryophyta</taxon>
        <taxon>Tracheophyta</taxon>
        <taxon>Spermatophyta</taxon>
        <taxon>Magnoliopsida</taxon>
        <taxon>eudicotyledons</taxon>
        <taxon>Gunneridae</taxon>
        <taxon>Pentapetalae</taxon>
        <taxon>asterids</taxon>
        <taxon>campanulids</taxon>
        <taxon>Asterales</taxon>
        <taxon>Asteraceae</taxon>
        <taxon>Asteroideae</taxon>
        <taxon>Anthemideae</taxon>
        <taxon>Anthemidinae</taxon>
        <taxon>Tanacetum</taxon>
    </lineage>
</organism>
<feature type="compositionally biased region" description="Polar residues" evidence="1">
    <location>
        <begin position="24"/>
        <end position="49"/>
    </location>
</feature>
<feature type="compositionally biased region" description="Acidic residues" evidence="1">
    <location>
        <begin position="578"/>
        <end position="591"/>
    </location>
</feature>
<accession>A0A6L2KKW7</accession>
<dbReference type="EMBL" id="BKCJ010002546">
    <property type="protein sequence ID" value="GEU49312.1"/>
    <property type="molecule type" value="Genomic_DNA"/>
</dbReference>
<feature type="domain" description="Reverse transcriptase Ty1/copia-type" evidence="2">
    <location>
        <begin position="111"/>
        <end position="156"/>
    </location>
</feature>
<feature type="compositionally biased region" description="Basic and acidic residues" evidence="1">
    <location>
        <begin position="678"/>
        <end position="687"/>
    </location>
</feature>
<proteinExistence type="predicted"/>